<dbReference type="CDD" id="cd18584">
    <property type="entry name" value="ABC_6TM_AarD_CydD"/>
    <property type="match status" value="1"/>
</dbReference>
<dbReference type="PANTHER" id="PTHR24221:SF654">
    <property type="entry name" value="ATP-BINDING CASSETTE SUB-FAMILY B MEMBER 6"/>
    <property type="match status" value="1"/>
</dbReference>
<keyword evidence="6 7" id="KW-0472">Membrane</keyword>
<evidence type="ECO:0000256" key="4">
    <source>
        <dbReference type="ARBA" id="ARBA00022840"/>
    </source>
</evidence>
<dbReference type="Gene3D" id="3.40.50.300">
    <property type="entry name" value="P-loop containing nucleotide triphosphate hydrolases"/>
    <property type="match status" value="1"/>
</dbReference>
<feature type="domain" description="ABC transporter" evidence="8">
    <location>
        <begin position="343"/>
        <end position="578"/>
    </location>
</feature>
<gene>
    <name evidence="10" type="primary">cydD</name>
    <name evidence="10" type="ORF">NP439_10735</name>
</gene>
<dbReference type="InterPro" id="IPR003593">
    <property type="entry name" value="AAA+_ATPase"/>
</dbReference>
<dbReference type="NCBIfam" id="TIGR02857">
    <property type="entry name" value="CydD"/>
    <property type="match status" value="1"/>
</dbReference>
<feature type="transmembrane region" description="Helical" evidence="7">
    <location>
        <begin position="140"/>
        <end position="160"/>
    </location>
</feature>
<evidence type="ECO:0000313" key="11">
    <source>
        <dbReference type="Proteomes" id="UP001059773"/>
    </source>
</evidence>
<dbReference type="InterPro" id="IPR011527">
    <property type="entry name" value="ABC1_TM_dom"/>
</dbReference>
<dbReference type="Gene3D" id="1.20.1560.10">
    <property type="entry name" value="ABC transporter type 1, transmembrane domain"/>
    <property type="match status" value="1"/>
</dbReference>
<dbReference type="InterPro" id="IPR014216">
    <property type="entry name" value="ABC_transptr_CydD"/>
</dbReference>
<comment type="subcellular location">
    <subcellularLocation>
        <location evidence="1">Cell membrane</location>
        <topology evidence="1">Multi-pass membrane protein</topology>
    </subcellularLocation>
</comment>
<dbReference type="SUPFAM" id="SSF90123">
    <property type="entry name" value="ABC transporter transmembrane region"/>
    <property type="match status" value="1"/>
</dbReference>
<feature type="domain" description="ABC transmembrane type-1" evidence="9">
    <location>
        <begin position="25"/>
        <end position="309"/>
    </location>
</feature>
<dbReference type="PROSITE" id="PS00211">
    <property type="entry name" value="ABC_TRANSPORTER_1"/>
    <property type="match status" value="1"/>
</dbReference>
<dbReference type="Pfam" id="PF00664">
    <property type="entry name" value="ABC_membrane"/>
    <property type="match status" value="1"/>
</dbReference>
<sequence>MEDVVFKGGGRLLKKFTKTFRNRMIWMGIASLLMALAIVGQSYLVVMIIQQLFLDNAAFSSIIPAVFILIGMLLLRTIFQYMIKGSGIKMAQTAKVSMREKLLRHFTSQPMVEADKGQSGQKTSLFMDTVDEVDGYFSQYLPQVIQSVGVVLIVWIVIFIQNWTSGLIILVSAPFIPIFMMIIGIKTKDKSKEQLSELAAFSGTFLDTLQGLPTVKLFGQSTEQRDKIDKDSTSFRDATMGVLKVAFTNSLALEFIAMLSIGLIALEIAIRMIIFQNLSFFTGFFVLLLAPELFSQLKQLGSAFHSGRASMGAASRVEDVLEEETTPVPWGSASLKTDRAPELRLEQASFHYEEGNFELAPASLRILPYEQVAIIGKTGAGKSTLLHLLAGFLPAKEGNYLIDGVSQEKVQKADWFGRIGYLSQQPYVFSGTVRENILLGSQEEQHDKDIQEVAEHAGIWSWIAALPDGLDTVIGEGGRGLSGGEKQRIAIARTLLKKPQILFFDEPTTGLDIQTEYMLQKSLDTLKTHATMITVAHRLHTIRNADNIFLLDQGEIAGEGTHEELYQNNKMYQQMIRTQQGGRDK</sequence>
<evidence type="ECO:0000256" key="6">
    <source>
        <dbReference type="ARBA" id="ARBA00023136"/>
    </source>
</evidence>
<dbReference type="Pfam" id="PF00005">
    <property type="entry name" value="ABC_tran"/>
    <property type="match status" value="1"/>
</dbReference>
<dbReference type="InterPro" id="IPR017871">
    <property type="entry name" value="ABC_transporter-like_CS"/>
</dbReference>
<dbReference type="InterPro" id="IPR003439">
    <property type="entry name" value="ABC_transporter-like_ATP-bd"/>
</dbReference>
<dbReference type="InterPro" id="IPR036640">
    <property type="entry name" value="ABC1_TM_sf"/>
</dbReference>
<evidence type="ECO:0000256" key="2">
    <source>
        <dbReference type="ARBA" id="ARBA00022692"/>
    </source>
</evidence>
<keyword evidence="4" id="KW-0067">ATP-binding</keyword>
<keyword evidence="2 7" id="KW-0812">Transmembrane</keyword>
<feature type="transmembrane region" description="Helical" evidence="7">
    <location>
        <begin position="245"/>
        <end position="266"/>
    </location>
</feature>
<name>A0ABY5JXE6_9BACI</name>
<dbReference type="PROSITE" id="PS50893">
    <property type="entry name" value="ABC_TRANSPORTER_2"/>
    <property type="match status" value="1"/>
</dbReference>
<dbReference type="PROSITE" id="PS50929">
    <property type="entry name" value="ABC_TM1F"/>
    <property type="match status" value="1"/>
</dbReference>
<accession>A0ABY5JXE6</accession>
<feature type="transmembrane region" description="Helical" evidence="7">
    <location>
        <begin position="166"/>
        <end position="185"/>
    </location>
</feature>
<evidence type="ECO:0000256" key="7">
    <source>
        <dbReference type="SAM" id="Phobius"/>
    </source>
</evidence>
<dbReference type="InterPro" id="IPR039421">
    <property type="entry name" value="Type_1_exporter"/>
</dbReference>
<protein>
    <submittedName>
        <fullName evidence="10">Thiol reductant ABC exporter subunit CydD</fullName>
    </submittedName>
</protein>
<dbReference type="SUPFAM" id="SSF52540">
    <property type="entry name" value="P-loop containing nucleoside triphosphate hydrolases"/>
    <property type="match status" value="1"/>
</dbReference>
<keyword evidence="11" id="KW-1185">Reference proteome</keyword>
<evidence type="ECO:0000313" key="10">
    <source>
        <dbReference type="EMBL" id="UUI05075.1"/>
    </source>
</evidence>
<evidence type="ECO:0000259" key="8">
    <source>
        <dbReference type="PROSITE" id="PS50893"/>
    </source>
</evidence>
<reference evidence="10" key="1">
    <citation type="submission" date="2022-07" db="EMBL/GenBank/DDBJ databases">
        <title>FELIX.</title>
        <authorList>
            <person name="Wan K.H."/>
            <person name="Park S."/>
            <person name="Lawrence Q."/>
            <person name="Eichenberger J.P."/>
            <person name="Booth B.W."/>
            <person name="Piaggio A.J."/>
            <person name="Chandler J.C."/>
            <person name="Franklin A.B."/>
            <person name="Celniker S.E."/>
        </authorList>
    </citation>
    <scope>NUCLEOTIDE SEQUENCE</scope>
    <source>
        <strain evidence="10">QA-1986 374</strain>
    </source>
</reference>
<keyword evidence="3" id="KW-0547">Nucleotide-binding</keyword>
<dbReference type="Proteomes" id="UP001059773">
    <property type="component" value="Chromosome"/>
</dbReference>
<dbReference type="InterPro" id="IPR027417">
    <property type="entry name" value="P-loop_NTPase"/>
</dbReference>
<evidence type="ECO:0000256" key="3">
    <source>
        <dbReference type="ARBA" id="ARBA00022741"/>
    </source>
</evidence>
<keyword evidence="5 7" id="KW-1133">Transmembrane helix</keyword>
<evidence type="ECO:0000256" key="5">
    <source>
        <dbReference type="ARBA" id="ARBA00022989"/>
    </source>
</evidence>
<dbReference type="PANTHER" id="PTHR24221">
    <property type="entry name" value="ATP-BINDING CASSETTE SUB-FAMILY B"/>
    <property type="match status" value="1"/>
</dbReference>
<feature type="transmembrane region" description="Helical" evidence="7">
    <location>
        <begin position="58"/>
        <end position="79"/>
    </location>
</feature>
<proteinExistence type="predicted"/>
<evidence type="ECO:0000259" key="9">
    <source>
        <dbReference type="PROSITE" id="PS50929"/>
    </source>
</evidence>
<evidence type="ECO:0000256" key="1">
    <source>
        <dbReference type="ARBA" id="ARBA00004651"/>
    </source>
</evidence>
<organism evidence="10 11">
    <name type="scientific">Oceanobacillus jeddahense</name>
    <dbReference type="NCBI Taxonomy" id="1462527"/>
    <lineage>
        <taxon>Bacteria</taxon>
        <taxon>Bacillati</taxon>
        <taxon>Bacillota</taxon>
        <taxon>Bacilli</taxon>
        <taxon>Bacillales</taxon>
        <taxon>Bacillaceae</taxon>
        <taxon>Oceanobacillus</taxon>
    </lineage>
</organism>
<dbReference type="RefSeq" id="WP_256709977.1">
    <property type="nucleotide sequence ID" value="NZ_CP101914.1"/>
</dbReference>
<feature type="transmembrane region" description="Helical" evidence="7">
    <location>
        <begin position="24"/>
        <end position="46"/>
    </location>
</feature>
<dbReference type="EMBL" id="CP101914">
    <property type="protein sequence ID" value="UUI05075.1"/>
    <property type="molecule type" value="Genomic_DNA"/>
</dbReference>
<dbReference type="SMART" id="SM00382">
    <property type="entry name" value="AAA"/>
    <property type="match status" value="1"/>
</dbReference>